<keyword evidence="2" id="KW-1185">Reference proteome</keyword>
<protein>
    <submittedName>
        <fullName evidence="1">Uncharacterized protein</fullName>
    </submittedName>
</protein>
<sequence length="91" mass="10011">MWAQTHCCLDAYYGDALPDSLDHLTANGLVAKEDDPTGEPEAFFFVQWFGIPDDAGGYWWSPRASPSGQDMFGMACLKPVDLGGGWWMCGM</sequence>
<dbReference type="EMBL" id="SZPY01000001">
    <property type="protein sequence ID" value="TKI64288.1"/>
    <property type="molecule type" value="Genomic_DNA"/>
</dbReference>
<dbReference type="AlphaFoldDB" id="A0A4U2YS79"/>
<dbReference type="Proteomes" id="UP000307808">
    <property type="component" value="Unassembled WGS sequence"/>
</dbReference>
<dbReference type="RefSeq" id="WP_137064749.1">
    <property type="nucleotide sequence ID" value="NZ_CP040748.1"/>
</dbReference>
<reference evidence="1 2" key="1">
    <citation type="submission" date="2019-04" db="EMBL/GenBank/DDBJ databases">
        <authorList>
            <person name="Dong K."/>
        </authorList>
    </citation>
    <scope>NUCLEOTIDE SEQUENCE [LARGE SCALE GENOMIC DNA]</scope>
    <source>
        <strain evidence="2">dk3543</strain>
    </source>
</reference>
<comment type="caution">
    <text evidence="1">The sequence shown here is derived from an EMBL/GenBank/DDBJ whole genome shotgun (WGS) entry which is preliminary data.</text>
</comment>
<evidence type="ECO:0000313" key="2">
    <source>
        <dbReference type="Proteomes" id="UP000307808"/>
    </source>
</evidence>
<organism evidence="1 2">
    <name type="scientific">Nocardioides jishulii</name>
    <dbReference type="NCBI Taxonomy" id="2575440"/>
    <lineage>
        <taxon>Bacteria</taxon>
        <taxon>Bacillati</taxon>
        <taxon>Actinomycetota</taxon>
        <taxon>Actinomycetes</taxon>
        <taxon>Propionibacteriales</taxon>
        <taxon>Nocardioidaceae</taxon>
        <taxon>Nocardioides</taxon>
    </lineage>
</organism>
<dbReference type="OrthoDB" id="4640062at2"/>
<gene>
    <name evidence="1" type="ORF">FC770_03845</name>
</gene>
<proteinExistence type="predicted"/>
<name>A0A4U2YS79_9ACTN</name>
<evidence type="ECO:0000313" key="1">
    <source>
        <dbReference type="EMBL" id="TKI64288.1"/>
    </source>
</evidence>
<accession>A0A4U2YS79</accession>